<sequence length="300" mass="34599">MAGYLFVHFTGEDRDGEQVYFSVSRDGLHWRDLNQGKPVLRSKIGMRGVRDPFPVRDPESGRIYLIATDLRIEAGNGWEAAQYRGSRDLIVWETEDLVHWSEERACTVGVPGAGCVWAPEAVYDNEKEQFFVFWASMTQKKGEPESKQKIYASWTKNFREFSEPFLYLERDTHVIDTTIIADQGWYYRISKDETNKCLVLERGKTLTGVFQPVKSRTLEELKGVEGPEAYLLPDNRTWCLIADRFHENRGYLPMLSRNLEKGELEILPDGSYDMGKSMKRHGGVLALSDQEYDRLMQAFS</sequence>
<name>A0A9D2N7V0_9FIRM</name>
<evidence type="ECO:0000313" key="1">
    <source>
        <dbReference type="EMBL" id="HJC14693.1"/>
    </source>
</evidence>
<gene>
    <name evidence="1" type="ORF">H9705_02535</name>
</gene>
<accession>A0A9D2N7V0</accession>
<dbReference type="SUPFAM" id="SSF75005">
    <property type="entry name" value="Arabinanase/levansucrase/invertase"/>
    <property type="match status" value="1"/>
</dbReference>
<dbReference type="PANTHER" id="PTHR43301">
    <property type="entry name" value="ARABINAN ENDO-1,5-ALPHA-L-ARABINOSIDASE"/>
    <property type="match status" value="1"/>
</dbReference>
<dbReference type="Gene3D" id="2.115.10.20">
    <property type="entry name" value="Glycosyl hydrolase domain, family 43"/>
    <property type="match status" value="1"/>
</dbReference>
<dbReference type="InterPro" id="IPR023296">
    <property type="entry name" value="Glyco_hydro_beta-prop_sf"/>
</dbReference>
<dbReference type="PANTHER" id="PTHR43301:SF3">
    <property type="entry name" value="ARABINAN ENDO-1,5-ALPHA-L-ARABINOSIDASE A-RELATED"/>
    <property type="match status" value="1"/>
</dbReference>
<protein>
    <submittedName>
        <fullName evidence="1">Glycoside hydrolase family 43 protein</fullName>
    </submittedName>
</protein>
<dbReference type="AlphaFoldDB" id="A0A9D2N7V0"/>
<reference evidence="1" key="1">
    <citation type="journal article" date="2021" name="PeerJ">
        <title>Extensive microbial diversity within the chicken gut microbiome revealed by metagenomics and culture.</title>
        <authorList>
            <person name="Gilroy R."/>
            <person name="Ravi A."/>
            <person name="Getino M."/>
            <person name="Pursley I."/>
            <person name="Horton D.L."/>
            <person name="Alikhan N.F."/>
            <person name="Baker D."/>
            <person name="Gharbi K."/>
            <person name="Hall N."/>
            <person name="Watson M."/>
            <person name="Adriaenssens E.M."/>
            <person name="Foster-Nyarko E."/>
            <person name="Jarju S."/>
            <person name="Secka A."/>
            <person name="Antonio M."/>
            <person name="Oren A."/>
            <person name="Chaudhuri R.R."/>
            <person name="La Ragione R."/>
            <person name="Hildebrand F."/>
            <person name="Pallen M.J."/>
        </authorList>
    </citation>
    <scope>NUCLEOTIDE SEQUENCE</scope>
    <source>
        <strain evidence="1">CHK185-5351</strain>
    </source>
</reference>
<dbReference type="GO" id="GO:0016787">
    <property type="term" value="F:hydrolase activity"/>
    <property type="evidence" value="ECO:0007669"/>
    <property type="project" value="UniProtKB-KW"/>
</dbReference>
<dbReference type="InterPro" id="IPR050727">
    <property type="entry name" value="GH43_arabinanases"/>
</dbReference>
<dbReference type="EMBL" id="DWWU01000011">
    <property type="protein sequence ID" value="HJC14693.1"/>
    <property type="molecule type" value="Genomic_DNA"/>
</dbReference>
<dbReference type="Proteomes" id="UP000823849">
    <property type="component" value="Unassembled WGS sequence"/>
</dbReference>
<organism evidence="1 2">
    <name type="scientific">Candidatus Fusicatenibacter intestinigallinarum</name>
    <dbReference type="NCBI Taxonomy" id="2838598"/>
    <lineage>
        <taxon>Bacteria</taxon>
        <taxon>Bacillati</taxon>
        <taxon>Bacillota</taxon>
        <taxon>Clostridia</taxon>
        <taxon>Lachnospirales</taxon>
        <taxon>Lachnospiraceae</taxon>
        <taxon>Fusicatenibacter</taxon>
    </lineage>
</organism>
<keyword evidence="1" id="KW-0378">Hydrolase</keyword>
<dbReference type="CDD" id="cd08983">
    <property type="entry name" value="GH43_Bt3655-like"/>
    <property type="match status" value="1"/>
</dbReference>
<comment type="caution">
    <text evidence="1">The sequence shown here is derived from an EMBL/GenBank/DDBJ whole genome shotgun (WGS) entry which is preliminary data.</text>
</comment>
<proteinExistence type="predicted"/>
<evidence type="ECO:0000313" key="2">
    <source>
        <dbReference type="Proteomes" id="UP000823849"/>
    </source>
</evidence>
<reference evidence="1" key="2">
    <citation type="submission" date="2021-04" db="EMBL/GenBank/DDBJ databases">
        <authorList>
            <person name="Gilroy R."/>
        </authorList>
    </citation>
    <scope>NUCLEOTIDE SEQUENCE</scope>
    <source>
        <strain evidence="1">CHK185-5351</strain>
    </source>
</reference>